<dbReference type="EMBL" id="HACG01001702">
    <property type="protein sequence ID" value="CEK48567.1"/>
    <property type="molecule type" value="Transcribed_RNA"/>
</dbReference>
<proteinExistence type="predicted"/>
<sequence length="65" mass="7757">MGCIECKMDNKSHGRQIKHKFNNTDKKYPRRRCSYLHYSLEISSSFDSHYNRNVNRISSESNKES</sequence>
<protein>
    <submittedName>
        <fullName evidence="1">Uncharacterized protein</fullName>
    </submittedName>
</protein>
<reference evidence="1" key="1">
    <citation type="submission" date="2014-12" db="EMBL/GenBank/DDBJ databases">
        <title>Insight into the proteome of Arion vulgaris.</title>
        <authorList>
            <person name="Aradska J."/>
            <person name="Bulat T."/>
            <person name="Smidak R."/>
            <person name="Sarate P."/>
            <person name="Gangsoo J."/>
            <person name="Sialana F."/>
            <person name="Bilban M."/>
            <person name="Lubec G."/>
        </authorList>
    </citation>
    <scope>NUCLEOTIDE SEQUENCE</scope>
    <source>
        <tissue evidence="1">Skin</tissue>
    </source>
</reference>
<evidence type="ECO:0000313" key="1">
    <source>
        <dbReference type="EMBL" id="CEK48567.1"/>
    </source>
</evidence>
<name>A0A0B6XWY8_9EUPU</name>
<accession>A0A0B6XWY8</accession>
<organism evidence="1">
    <name type="scientific">Arion vulgaris</name>
    <dbReference type="NCBI Taxonomy" id="1028688"/>
    <lineage>
        <taxon>Eukaryota</taxon>
        <taxon>Metazoa</taxon>
        <taxon>Spiralia</taxon>
        <taxon>Lophotrochozoa</taxon>
        <taxon>Mollusca</taxon>
        <taxon>Gastropoda</taxon>
        <taxon>Heterobranchia</taxon>
        <taxon>Euthyneura</taxon>
        <taxon>Panpulmonata</taxon>
        <taxon>Eupulmonata</taxon>
        <taxon>Stylommatophora</taxon>
        <taxon>Helicina</taxon>
        <taxon>Arionoidea</taxon>
        <taxon>Arionidae</taxon>
        <taxon>Arion</taxon>
    </lineage>
</organism>
<dbReference type="AlphaFoldDB" id="A0A0B6XWY8"/>
<gene>
    <name evidence="1" type="primary">ORF4446</name>
</gene>